<keyword evidence="4" id="KW-1185">Reference proteome</keyword>
<keyword evidence="1" id="KW-0812">Transmembrane</keyword>
<name>A0ABW5SUI6_9BACL</name>
<sequence>MNIKANIKQRRQERIRQLLDVEATHEKQSLKTIEHVRPIDRRRVPQAEQHPPFFQSVDEADINTAERDPELLWKKDRRRWAEDDNTYFDGSDPQPRFLNGLLKRIVISGILFGAIWGAFQWDAPFLERAKFFVADSLHQEMDFQAAAAWYTDHFGSTPSFLPIFQNDGASPLKVTASRKLSPPIAGTIAQPFAITMEGVEIVPNSEGGGVFQVDSIDAGRVIQVINNPETGTTVVVQHTGGLTGIYGRLAETKLETGSWVEEGGKIGQIPAGTLEHDQTLYFAVKDGDTYIDPAEVIAFD</sequence>
<gene>
    <name evidence="3" type="ORF">ACFSVM_22005</name>
</gene>
<evidence type="ECO:0000259" key="2">
    <source>
        <dbReference type="Pfam" id="PF01551"/>
    </source>
</evidence>
<proteinExistence type="predicted"/>
<evidence type="ECO:0000313" key="3">
    <source>
        <dbReference type="EMBL" id="MFD2703110.1"/>
    </source>
</evidence>
<dbReference type="SUPFAM" id="SSF51261">
    <property type="entry name" value="Duplicated hybrid motif"/>
    <property type="match status" value="1"/>
</dbReference>
<dbReference type="RefSeq" id="WP_076315143.1">
    <property type="nucleotide sequence ID" value="NZ_JBHUMJ010000010.1"/>
</dbReference>
<dbReference type="InterPro" id="IPR011055">
    <property type="entry name" value="Dup_hybrid_motif"/>
</dbReference>
<evidence type="ECO:0000313" key="4">
    <source>
        <dbReference type="Proteomes" id="UP001597540"/>
    </source>
</evidence>
<accession>A0ABW5SUI6</accession>
<dbReference type="Pfam" id="PF01551">
    <property type="entry name" value="Peptidase_M23"/>
    <property type="match status" value="1"/>
</dbReference>
<feature type="domain" description="M23ase beta-sheet core" evidence="2">
    <location>
        <begin position="212"/>
        <end position="293"/>
    </location>
</feature>
<dbReference type="Proteomes" id="UP001597540">
    <property type="component" value="Unassembled WGS sequence"/>
</dbReference>
<dbReference type="InterPro" id="IPR016047">
    <property type="entry name" value="M23ase_b-sheet_dom"/>
</dbReference>
<protein>
    <submittedName>
        <fullName evidence="3">Peptidoglycan DD-metalloendopeptidase family protein</fullName>
    </submittedName>
</protein>
<organism evidence="3 4">
    <name type="scientific">Paenibacillus shunpengii</name>
    <dbReference type="NCBI Taxonomy" id="2054424"/>
    <lineage>
        <taxon>Bacteria</taxon>
        <taxon>Bacillati</taxon>
        <taxon>Bacillota</taxon>
        <taxon>Bacilli</taxon>
        <taxon>Bacillales</taxon>
        <taxon>Paenibacillaceae</taxon>
        <taxon>Paenibacillus</taxon>
    </lineage>
</organism>
<feature type="transmembrane region" description="Helical" evidence="1">
    <location>
        <begin position="101"/>
        <end position="119"/>
    </location>
</feature>
<comment type="caution">
    <text evidence="3">The sequence shown here is derived from an EMBL/GenBank/DDBJ whole genome shotgun (WGS) entry which is preliminary data.</text>
</comment>
<keyword evidence="1" id="KW-1133">Transmembrane helix</keyword>
<reference evidence="4" key="1">
    <citation type="journal article" date="2019" name="Int. J. Syst. Evol. Microbiol.">
        <title>The Global Catalogue of Microorganisms (GCM) 10K type strain sequencing project: providing services to taxonomists for standard genome sequencing and annotation.</title>
        <authorList>
            <consortium name="The Broad Institute Genomics Platform"/>
            <consortium name="The Broad Institute Genome Sequencing Center for Infectious Disease"/>
            <person name="Wu L."/>
            <person name="Ma J."/>
        </authorList>
    </citation>
    <scope>NUCLEOTIDE SEQUENCE [LARGE SCALE GENOMIC DNA]</scope>
    <source>
        <strain evidence="4">KCTC 33849</strain>
    </source>
</reference>
<dbReference type="Gene3D" id="2.70.70.10">
    <property type="entry name" value="Glucose Permease (Domain IIA)"/>
    <property type="match status" value="1"/>
</dbReference>
<evidence type="ECO:0000256" key="1">
    <source>
        <dbReference type="SAM" id="Phobius"/>
    </source>
</evidence>
<dbReference type="CDD" id="cd12797">
    <property type="entry name" value="M23_peptidase"/>
    <property type="match status" value="1"/>
</dbReference>
<dbReference type="EMBL" id="JBHUMJ010000010">
    <property type="protein sequence ID" value="MFD2703110.1"/>
    <property type="molecule type" value="Genomic_DNA"/>
</dbReference>
<keyword evidence="1" id="KW-0472">Membrane</keyword>